<keyword evidence="3" id="KW-0472">Membrane</keyword>
<dbReference type="SUPFAM" id="SSF89392">
    <property type="entry name" value="Prokaryotic lipoproteins and lipoprotein localization factors"/>
    <property type="match status" value="1"/>
</dbReference>
<dbReference type="Gene3D" id="2.50.20.20">
    <property type="match status" value="1"/>
</dbReference>
<dbReference type="InterPro" id="IPR009830">
    <property type="entry name" value="LppX/LprAFG"/>
</dbReference>
<dbReference type="OrthoDB" id="154615at2"/>
<dbReference type="RefSeq" id="WP_126626705.1">
    <property type="nucleotide sequence ID" value="NZ_BIFT01000001.1"/>
</dbReference>
<reference evidence="5" key="1">
    <citation type="submission" date="2018-12" db="EMBL/GenBank/DDBJ databases">
        <title>Tengunoibacter tsumagoiensis gen. nov., sp. nov., Dictyobacter kobayashii sp. nov., D. alpinus sp. nov., and D. joshuensis sp. nov. and description of Dictyobacteraceae fam. nov. within the order Ktedonobacterales isolated from Tengu-no-mugimeshi.</title>
        <authorList>
            <person name="Wang C.M."/>
            <person name="Zheng Y."/>
            <person name="Sakai Y."/>
            <person name="Toyoda A."/>
            <person name="Minakuchi Y."/>
            <person name="Abe K."/>
            <person name="Yokota A."/>
            <person name="Yabe S."/>
        </authorList>
    </citation>
    <scope>NUCLEOTIDE SEQUENCE [LARGE SCALE GENOMIC DNA]</scope>
    <source>
        <strain evidence="5">Uno16</strain>
    </source>
</reference>
<sequence length="243" mass="26399">MWKQGRFFPLRVWLAGMLLLLLVFLSTACSDNQSTLPPPATKDLIARSQKAIQQVRSYHFHLTTDNAGSSGGDALVVTDATGDMVTPDKLQARADATVNKTALQVDIVAIGAREYYTDPITGRWTRTNDLLDPRTLSDAQTGVSAMLGNFHATGRPTAGSVTDRTCWYVTGQLPARYLAAITQGGTPTEGTVQASICVGETDYYPYQIRIQGVVIQGDTAETQRIFTLSDFNTPVSINEPKLP</sequence>
<accession>A0A402B4E3</accession>
<evidence type="ECO:0000256" key="2">
    <source>
        <dbReference type="ARBA" id="ARBA00009194"/>
    </source>
</evidence>
<organism evidence="4 5">
    <name type="scientific">Dictyobacter alpinus</name>
    <dbReference type="NCBI Taxonomy" id="2014873"/>
    <lineage>
        <taxon>Bacteria</taxon>
        <taxon>Bacillati</taxon>
        <taxon>Chloroflexota</taxon>
        <taxon>Ktedonobacteria</taxon>
        <taxon>Ktedonobacterales</taxon>
        <taxon>Dictyobacteraceae</taxon>
        <taxon>Dictyobacter</taxon>
    </lineage>
</organism>
<dbReference type="InterPro" id="IPR029046">
    <property type="entry name" value="LolA/LolB/LppX"/>
</dbReference>
<evidence type="ECO:0008006" key="6">
    <source>
        <dbReference type="Google" id="ProtNLM"/>
    </source>
</evidence>
<comment type="caution">
    <text evidence="4">The sequence shown here is derived from an EMBL/GenBank/DDBJ whole genome shotgun (WGS) entry which is preliminary data.</text>
</comment>
<dbReference type="EMBL" id="BIFT01000001">
    <property type="protein sequence ID" value="GCE26216.1"/>
    <property type="molecule type" value="Genomic_DNA"/>
</dbReference>
<name>A0A402B4E3_9CHLR</name>
<comment type="subcellular location">
    <subcellularLocation>
        <location evidence="1">Cell envelope</location>
    </subcellularLocation>
</comment>
<comment type="similarity">
    <text evidence="2">Belongs to the LppX/LprAFG lipoprotein family.</text>
</comment>
<evidence type="ECO:0000313" key="4">
    <source>
        <dbReference type="EMBL" id="GCE26216.1"/>
    </source>
</evidence>
<evidence type="ECO:0000256" key="1">
    <source>
        <dbReference type="ARBA" id="ARBA00004196"/>
    </source>
</evidence>
<proteinExistence type="inferred from homology"/>
<dbReference type="GO" id="GO:0030313">
    <property type="term" value="C:cell envelope"/>
    <property type="evidence" value="ECO:0007669"/>
    <property type="project" value="UniProtKB-SubCell"/>
</dbReference>
<dbReference type="Proteomes" id="UP000287171">
    <property type="component" value="Unassembled WGS sequence"/>
</dbReference>
<gene>
    <name evidence="4" type="ORF">KDA_17000</name>
</gene>
<evidence type="ECO:0000256" key="3">
    <source>
        <dbReference type="ARBA" id="ARBA00022475"/>
    </source>
</evidence>
<dbReference type="Pfam" id="PF07161">
    <property type="entry name" value="LppX_LprAFG"/>
    <property type="match status" value="1"/>
</dbReference>
<protein>
    <recommendedName>
        <fullName evidence="6">LppX_LprAFG lipoprotein</fullName>
    </recommendedName>
</protein>
<dbReference type="AlphaFoldDB" id="A0A402B4E3"/>
<evidence type="ECO:0000313" key="5">
    <source>
        <dbReference type="Proteomes" id="UP000287171"/>
    </source>
</evidence>
<dbReference type="PROSITE" id="PS51257">
    <property type="entry name" value="PROKAR_LIPOPROTEIN"/>
    <property type="match status" value="1"/>
</dbReference>
<keyword evidence="5" id="KW-1185">Reference proteome</keyword>
<keyword evidence="3" id="KW-1003">Cell membrane</keyword>